<dbReference type="PANTHER" id="PTHR43833">
    <property type="entry name" value="POTASSIUM CHANNEL PROTEIN 2-RELATED-RELATED"/>
    <property type="match status" value="1"/>
</dbReference>
<sequence>MASRYVVVAGCGRLGSMLAGELSSQGESLVVIDRDGRAFRRLPPEFSGFTLEGEMTEPELLRRAGTHEAHLFLATADDENANLFAAQAARTLFSVPRVVARVETPQKARLWSRLGIETVCPALDLAPAFLEKKR</sequence>
<dbReference type="PRINTS" id="PR00335">
    <property type="entry name" value="KUPTAKETRKA"/>
</dbReference>
<dbReference type="InterPro" id="IPR036291">
    <property type="entry name" value="NAD(P)-bd_dom_sf"/>
</dbReference>
<dbReference type="AlphaFoldDB" id="A0A9Q7AFX5"/>
<keyword evidence="1" id="KW-0633">Potassium transport</keyword>
<dbReference type="Pfam" id="PF02254">
    <property type="entry name" value="TrkA_N"/>
    <property type="match status" value="1"/>
</dbReference>
<reference evidence="5" key="1">
    <citation type="submission" date="2021-04" db="EMBL/GenBank/DDBJ databases">
        <title>A novel Synergistetes isolate from a pyrite-forming mixed culture.</title>
        <authorList>
            <person name="Bunk B."/>
            <person name="Sproer C."/>
            <person name="Spring S."/>
            <person name="Pester M."/>
        </authorList>
    </citation>
    <scope>NUCLEOTIDE SEQUENCE [LARGE SCALE GENOMIC DNA]</scope>
    <source>
        <strain evidence="5">J.5.4.2-T.3.5.2</strain>
    </source>
</reference>
<dbReference type="InterPro" id="IPR003148">
    <property type="entry name" value="RCK_N"/>
</dbReference>
<evidence type="ECO:0000313" key="5">
    <source>
        <dbReference type="Proteomes" id="UP000671879"/>
    </source>
</evidence>
<dbReference type="InterPro" id="IPR050721">
    <property type="entry name" value="Trk_Ktr_HKT_K-transport"/>
</dbReference>
<evidence type="ECO:0000259" key="3">
    <source>
        <dbReference type="PROSITE" id="PS51201"/>
    </source>
</evidence>
<dbReference type="KEGG" id="aram:KAR29_00495"/>
<dbReference type="PROSITE" id="PS51201">
    <property type="entry name" value="RCK_N"/>
    <property type="match status" value="1"/>
</dbReference>
<dbReference type="Proteomes" id="UP000671879">
    <property type="component" value="Chromosome"/>
</dbReference>
<evidence type="ECO:0000313" key="4">
    <source>
        <dbReference type="EMBL" id="QTX32464.1"/>
    </source>
</evidence>
<proteinExistence type="predicted"/>
<dbReference type="SUPFAM" id="SSF51735">
    <property type="entry name" value="NAD(P)-binding Rossmann-fold domains"/>
    <property type="match status" value="1"/>
</dbReference>
<accession>A0A9Q7AFX5</accession>
<name>A0A9Q7AFX5_9BACT</name>
<keyword evidence="5" id="KW-1185">Reference proteome</keyword>
<dbReference type="GO" id="GO:0005886">
    <property type="term" value="C:plasma membrane"/>
    <property type="evidence" value="ECO:0007669"/>
    <property type="project" value="InterPro"/>
</dbReference>
<dbReference type="GO" id="GO:0015079">
    <property type="term" value="F:potassium ion transmembrane transporter activity"/>
    <property type="evidence" value="ECO:0007669"/>
    <property type="project" value="InterPro"/>
</dbReference>
<keyword evidence="2" id="KW-0630">Potassium</keyword>
<dbReference type="InterPro" id="IPR006036">
    <property type="entry name" value="K_uptake_TrkA"/>
</dbReference>
<dbReference type="Gene3D" id="3.40.50.720">
    <property type="entry name" value="NAD(P)-binding Rossmann-like Domain"/>
    <property type="match status" value="1"/>
</dbReference>
<dbReference type="PANTHER" id="PTHR43833:SF8">
    <property type="entry name" value="TRK SYSTEM POTASSIUM UPTAKE PROTEIN TRKA"/>
    <property type="match status" value="1"/>
</dbReference>
<protein>
    <submittedName>
        <fullName evidence="4">TrkA family potassium uptake protein</fullName>
    </submittedName>
</protein>
<evidence type="ECO:0000256" key="2">
    <source>
        <dbReference type="ARBA" id="ARBA00022958"/>
    </source>
</evidence>
<feature type="domain" description="RCK N-terminal" evidence="3">
    <location>
        <begin position="3"/>
        <end position="123"/>
    </location>
</feature>
<gene>
    <name evidence="4" type="ORF">KAR29_00495</name>
</gene>
<keyword evidence="1" id="KW-0406">Ion transport</keyword>
<evidence type="ECO:0000256" key="1">
    <source>
        <dbReference type="ARBA" id="ARBA00022538"/>
    </source>
</evidence>
<organism evidence="4 5">
    <name type="scientific">Aminithiophilus ramosus</name>
    <dbReference type="NCBI Taxonomy" id="3029084"/>
    <lineage>
        <taxon>Bacteria</taxon>
        <taxon>Thermotogati</taxon>
        <taxon>Synergistota</taxon>
        <taxon>Synergistia</taxon>
        <taxon>Synergistales</taxon>
        <taxon>Aminithiophilaceae</taxon>
        <taxon>Aminithiophilus</taxon>
    </lineage>
</organism>
<dbReference type="EMBL" id="CP072943">
    <property type="protein sequence ID" value="QTX32464.1"/>
    <property type="molecule type" value="Genomic_DNA"/>
</dbReference>
<dbReference type="RefSeq" id="WP_274373700.1">
    <property type="nucleotide sequence ID" value="NZ_CP072943.1"/>
</dbReference>
<keyword evidence="1" id="KW-0813">Transport</keyword>